<dbReference type="EMBL" id="CM055113">
    <property type="protein sequence ID" value="KAJ7515765.1"/>
    <property type="molecule type" value="Genomic_DNA"/>
</dbReference>
<evidence type="ECO:0000313" key="2">
    <source>
        <dbReference type="Proteomes" id="UP001162992"/>
    </source>
</evidence>
<accession>A0ACC2AE98</accession>
<sequence>MQGTSVNESTLRSKTQSGRRDAFKPSTSAADIRPPGSAASSKEKGVASTTLETAGKLPNGEVPGNVKEDPSPSTKGTARSDETTRDLLRVKITAWQEARADEITNRYKGEETKIQAWEDRQKAKASIILTREEIILERRRAKLTANMVSEVERTHRKAQELKQAAYAKKDLELDQLNAEAETLKETGRISNGCFY</sequence>
<dbReference type="Proteomes" id="UP001162992">
    <property type="component" value="Chromosome 22"/>
</dbReference>
<comment type="caution">
    <text evidence="1">The sequence shown here is derived from an EMBL/GenBank/DDBJ whole genome shotgun (WGS) entry which is preliminary data.</text>
</comment>
<gene>
    <name evidence="1" type="ORF">O6H91_22G027000</name>
</gene>
<evidence type="ECO:0000313" key="1">
    <source>
        <dbReference type="EMBL" id="KAJ7515765.1"/>
    </source>
</evidence>
<reference evidence="2" key="1">
    <citation type="journal article" date="2024" name="Proc. Natl. Acad. Sci. U.S.A.">
        <title>Extraordinary preservation of gene collinearity over three hundred million years revealed in homosporous lycophytes.</title>
        <authorList>
            <person name="Li C."/>
            <person name="Wickell D."/>
            <person name="Kuo L.Y."/>
            <person name="Chen X."/>
            <person name="Nie B."/>
            <person name="Liao X."/>
            <person name="Peng D."/>
            <person name="Ji J."/>
            <person name="Jenkins J."/>
            <person name="Williams M."/>
            <person name="Shu S."/>
            <person name="Plott C."/>
            <person name="Barry K."/>
            <person name="Rajasekar S."/>
            <person name="Grimwood J."/>
            <person name="Han X."/>
            <person name="Sun S."/>
            <person name="Hou Z."/>
            <person name="He W."/>
            <person name="Dai G."/>
            <person name="Sun C."/>
            <person name="Schmutz J."/>
            <person name="Leebens-Mack J.H."/>
            <person name="Li F.W."/>
            <person name="Wang L."/>
        </authorList>
    </citation>
    <scope>NUCLEOTIDE SEQUENCE [LARGE SCALE GENOMIC DNA]</scope>
    <source>
        <strain evidence="2">cv. PW_Plant_1</strain>
    </source>
</reference>
<organism evidence="1 2">
    <name type="scientific">Diphasiastrum complanatum</name>
    <name type="common">Issler's clubmoss</name>
    <name type="synonym">Lycopodium complanatum</name>
    <dbReference type="NCBI Taxonomy" id="34168"/>
    <lineage>
        <taxon>Eukaryota</taxon>
        <taxon>Viridiplantae</taxon>
        <taxon>Streptophyta</taxon>
        <taxon>Embryophyta</taxon>
        <taxon>Tracheophyta</taxon>
        <taxon>Lycopodiopsida</taxon>
        <taxon>Lycopodiales</taxon>
        <taxon>Lycopodiaceae</taxon>
        <taxon>Lycopodioideae</taxon>
        <taxon>Diphasiastrum</taxon>
    </lineage>
</organism>
<name>A0ACC2AE98_DIPCM</name>
<protein>
    <submittedName>
        <fullName evidence="1">Uncharacterized protein</fullName>
    </submittedName>
</protein>
<proteinExistence type="predicted"/>
<keyword evidence="2" id="KW-1185">Reference proteome</keyword>